<evidence type="ECO:0000313" key="2">
    <source>
        <dbReference type="Proteomes" id="UP001497512"/>
    </source>
</evidence>
<organism evidence="1 2">
    <name type="scientific">Sphagnum troendelagicum</name>
    <dbReference type="NCBI Taxonomy" id="128251"/>
    <lineage>
        <taxon>Eukaryota</taxon>
        <taxon>Viridiplantae</taxon>
        <taxon>Streptophyta</taxon>
        <taxon>Embryophyta</taxon>
        <taxon>Bryophyta</taxon>
        <taxon>Sphagnophytina</taxon>
        <taxon>Sphagnopsida</taxon>
        <taxon>Sphagnales</taxon>
        <taxon>Sphagnaceae</taxon>
        <taxon>Sphagnum</taxon>
    </lineage>
</organism>
<reference evidence="1" key="1">
    <citation type="submission" date="2024-02" db="EMBL/GenBank/DDBJ databases">
        <authorList>
            <consortium name="ELIXIR-Norway"/>
            <consortium name="Elixir Norway"/>
        </authorList>
    </citation>
    <scope>NUCLEOTIDE SEQUENCE</scope>
</reference>
<accession>A0ABP0UTE5</accession>
<name>A0ABP0UTE5_9BRYO</name>
<keyword evidence="2" id="KW-1185">Reference proteome</keyword>
<evidence type="ECO:0000313" key="1">
    <source>
        <dbReference type="EMBL" id="CAK9228908.1"/>
    </source>
</evidence>
<dbReference type="Proteomes" id="UP001497512">
    <property type="component" value="Chromosome 6"/>
</dbReference>
<sequence length="156" mass="17393">MPALASWLTKAHPGFWHRKRGVAGVPLGALFNSASWRSSECYNLGRVAVREDTRHQTRKTSKSSNLLLSMWRIPVSHGRVEGIPLEEDLGYERTVAKLEERWGVALRTYDGRCPAEEWTGIYQGNNLLPGVVFQASTSFRPRISGDSGRATTSHPS</sequence>
<proteinExistence type="predicted"/>
<dbReference type="EMBL" id="OZ019898">
    <property type="protein sequence ID" value="CAK9228908.1"/>
    <property type="molecule type" value="Genomic_DNA"/>
</dbReference>
<protein>
    <submittedName>
        <fullName evidence="1">Uncharacterized protein</fullName>
    </submittedName>
</protein>
<gene>
    <name evidence="1" type="ORF">CSSPTR1EN2_LOCUS19468</name>
</gene>